<proteinExistence type="predicted"/>
<keyword evidence="1" id="KW-0472">Membrane</keyword>
<dbReference type="OrthoDB" id="3692311at2759"/>
<keyword evidence="3" id="KW-1185">Reference proteome</keyword>
<evidence type="ECO:0000313" key="3">
    <source>
        <dbReference type="Proteomes" id="UP000777438"/>
    </source>
</evidence>
<feature type="transmembrane region" description="Helical" evidence="1">
    <location>
        <begin position="457"/>
        <end position="480"/>
    </location>
</feature>
<dbReference type="AlphaFoldDB" id="A0A9P9ATS0"/>
<name>A0A9P9ATS0_9HYPO</name>
<organism evidence="2 3">
    <name type="scientific">Thelonectria olida</name>
    <dbReference type="NCBI Taxonomy" id="1576542"/>
    <lineage>
        <taxon>Eukaryota</taxon>
        <taxon>Fungi</taxon>
        <taxon>Dikarya</taxon>
        <taxon>Ascomycota</taxon>
        <taxon>Pezizomycotina</taxon>
        <taxon>Sordariomycetes</taxon>
        <taxon>Hypocreomycetidae</taxon>
        <taxon>Hypocreales</taxon>
        <taxon>Nectriaceae</taxon>
        <taxon>Thelonectria</taxon>
    </lineage>
</organism>
<comment type="caution">
    <text evidence="2">The sequence shown here is derived from an EMBL/GenBank/DDBJ whole genome shotgun (WGS) entry which is preliminary data.</text>
</comment>
<sequence length="579" mass="63197">MPIIFAFIVGRAVKTIAHWRLQQGERVGRLDLLYGSTTVIGTISTMFDIGECGLVAIFLVLTWALSPLGAQSALRVLSFRESKQYSFQNMSYFNLNTSFPERFVGGDLRASGLPVNALVLSSLGAPNTTKQSSLDTWGNVKVPILELLPGYKGEQSTDWISVHKTTNSSTNVTFSSHLGIPVASIPENGNSTFTLETSYLNLDCDGLQQIPMKNMSEKMDSLEARLSNCEGTSKISMCGATMSWGEIATDAYPAGWTNGSSPDRCDDPNPQAREMYYVGYDADWNGTYAKCSLTTTYVEMQVECVGYECVSKAMRPSTQPHSSTNRTIFDGACKDTKYIFAYFTQVLDTLVPSGGSPAASLLQAYLADPDDALSAVSLMKDNVDGAWTVEKSLFSLRMAQMLNTYWLAVVATEALFMGHAPDYETLTSGVTLGDHAILTSGTNGTIYTPVTRVHCDFGWLVPLVLSTIIMLCAAILTMVVDVELRVPKMLMNMTTLTRGNPRDFNLLPGGGGLQDEARGRVIRNVRVRFGVMEGHDQGDYRTGVCYEDGGTVSMVGSRPPMVLQAHEEDRPSRSSSRDT</sequence>
<evidence type="ECO:0000313" key="2">
    <source>
        <dbReference type="EMBL" id="KAH6891401.1"/>
    </source>
</evidence>
<dbReference type="EMBL" id="JAGPYM010000008">
    <property type="protein sequence ID" value="KAH6891401.1"/>
    <property type="molecule type" value="Genomic_DNA"/>
</dbReference>
<gene>
    <name evidence="2" type="ORF">B0T10DRAFT_485197</name>
</gene>
<reference evidence="2 3" key="1">
    <citation type="journal article" date="2021" name="Nat. Commun.">
        <title>Genetic determinants of endophytism in the Arabidopsis root mycobiome.</title>
        <authorList>
            <person name="Mesny F."/>
            <person name="Miyauchi S."/>
            <person name="Thiergart T."/>
            <person name="Pickel B."/>
            <person name="Atanasova L."/>
            <person name="Karlsson M."/>
            <person name="Huettel B."/>
            <person name="Barry K.W."/>
            <person name="Haridas S."/>
            <person name="Chen C."/>
            <person name="Bauer D."/>
            <person name="Andreopoulos W."/>
            <person name="Pangilinan J."/>
            <person name="LaButti K."/>
            <person name="Riley R."/>
            <person name="Lipzen A."/>
            <person name="Clum A."/>
            <person name="Drula E."/>
            <person name="Henrissat B."/>
            <person name="Kohler A."/>
            <person name="Grigoriev I.V."/>
            <person name="Martin F.M."/>
            <person name="Hacquard S."/>
        </authorList>
    </citation>
    <scope>NUCLEOTIDE SEQUENCE [LARGE SCALE GENOMIC DNA]</scope>
    <source>
        <strain evidence="2 3">MPI-CAGE-CH-0241</strain>
    </source>
</reference>
<keyword evidence="1" id="KW-1133">Transmembrane helix</keyword>
<dbReference type="Proteomes" id="UP000777438">
    <property type="component" value="Unassembled WGS sequence"/>
</dbReference>
<protein>
    <submittedName>
        <fullName evidence="2">Uncharacterized protein</fullName>
    </submittedName>
</protein>
<evidence type="ECO:0000256" key="1">
    <source>
        <dbReference type="SAM" id="Phobius"/>
    </source>
</evidence>
<keyword evidence="1" id="KW-0812">Transmembrane</keyword>
<accession>A0A9P9ATS0</accession>